<protein>
    <submittedName>
        <fullName evidence="1">Uncharacterized protein</fullName>
    </submittedName>
</protein>
<proteinExistence type="predicted"/>
<feature type="non-terminal residue" evidence="1">
    <location>
        <position position="1"/>
    </location>
</feature>
<reference evidence="1 2" key="1">
    <citation type="journal article" date="2014" name="Am. J. Bot.">
        <title>Genome assembly and annotation for red clover (Trifolium pratense; Fabaceae).</title>
        <authorList>
            <person name="Istvanek J."/>
            <person name="Jaros M."/>
            <person name="Krenek A."/>
            <person name="Repkova J."/>
        </authorList>
    </citation>
    <scope>NUCLEOTIDE SEQUENCE [LARGE SCALE GENOMIC DNA]</scope>
    <source>
        <strain evidence="2">cv. Tatra</strain>
        <tissue evidence="1">Young leaves</tissue>
    </source>
</reference>
<reference evidence="1 2" key="2">
    <citation type="journal article" date="2017" name="Front. Plant Sci.">
        <title>Gene Classification and Mining of Molecular Markers Useful in Red Clover (Trifolium pratense) Breeding.</title>
        <authorList>
            <person name="Istvanek J."/>
            <person name="Dluhosova J."/>
            <person name="Dluhos P."/>
            <person name="Patkova L."/>
            <person name="Nedelnik J."/>
            <person name="Repkova J."/>
        </authorList>
    </citation>
    <scope>NUCLEOTIDE SEQUENCE [LARGE SCALE GENOMIC DNA]</scope>
    <source>
        <strain evidence="2">cv. Tatra</strain>
        <tissue evidence="1">Young leaves</tissue>
    </source>
</reference>
<gene>
    <name evidence="1" type="ORF">L195_g051612</name>
</gene>
<dbReference type="Proteomes" id="UP000236291">
    <property type="component" value="Unassembled WGS sequence"/>
</dbReference>
<sequence>SHGCAMVDSGGGLFDNRHSQFVKDGGAMAFYGGYGGAI</sequence>
<dbReference type="AlphaFoldDB" id="A0A2K3K0N3"/>
<comment type="caution">
    <text evidence="1">The sequence shown here is derived from an EMBL/GenBank/DDBJ whole genome shotgun (WGS) entry which is preliminary data.</text>
</comment>
<evidence type="ECO:0000313" key="2">
    <source>
        <dbReference type="Proteomes" id="UP000236291"/>
    </source>
</evidence>
<dbReference type="EMBL" id="ASHM01081473">
    <property type="protein sequence ID" value="PNX59822.1"/>
    <property type="molecule type" value="Genomic_DNA"/>
</dbReference>
<name>A0A2K3K0N3_TRIPR</name>
<evidence type="ECO:0000313" key="1">
    <source>
        <dbReference type="EMBL" id="PNX59822.1"/>
    </source>
</evidence>
<accession>A0A2K3K0N3</accession>
<organism evidence="1 2">
    <name type="scientific">Trifolium pratense</name>
    <name type="common">Red clover</name>
    <dbReference type="NCBI Taxonomy" id="57577"/>
    <lineage>
        <taxon>Eukaryota</taxon>
        <taxon>Viridiplantae</taxon>
        <taxon>Streptophyta</taxon>
        <taxon>Embryophyta</taxon>
        <taxon>Tracheophyta</taxon>
        <taxon>Spermatophyta</taxon>
        <taxon>Magnoliopsida</taxon>
        <taxon>eudicotyledons</taxon>
        <taxon>Gunneridae</taxon>
        <taxon>Pentapetalae</taxon>
        <taxon>rosids</taxon>
        <taxon>fabids</taxon>
        <taxon>Fabales</taxon>
        <taxon>Fabaceae</taxon>
        <taxon>Papilionoideae</taxon>
        <taxon>50 kb inversion clade</taxon>
        <taxon>NPAAA clade</taxon>
        <taxon>Hologalegina</taxon>
        <taxon>IRL clade</taxon>
        <taxon>Trifolieae</taxon>
        <taxon>Trifolium</taxon>
    </lineage>
</organism>